<protein>
    <submittedName>
        <fullName evidence="2">Uncharacterized protein</fullName>
    </submittedName>
</protein>
<dbReference type="Proteomes" id="UP000245702">
    <property type="component" value="Unassembled WGS sequence"/>
</dbReference>
<accession>A0ABP2C4W5</accession>
<evidence type="ECO:0000313" key="2">
    <source>
        <dbReference type="EMBL" id="CVK18842.1"/>
    </source>
</evidence>
<name>A0ABP2C4W5_9FIRM</name>
<reference evidence="2 3" key="1">
    <citation type="submission" date="2016-01" db="EMBL/GenBank/DDBJ databases">
        <authorList>
            <person name="Brown R."/>
        </authorList>
    </citation>
    <scope>NUCLEOTIDE SEQUENCE [LARGE SCALE GENOMIC DNA]</scope>
    <source>
        <strain evidence="2">Sporomusa sphaeroides DSM 2875</strain>
    </source>
</reference>
<keyword evidence="1" id="KW-1133">Transmembrane helix</keyword>
<dbReference type="RefSeq" id="WP_075756777.1">
    <property type="nucleotide sequence ID" value="NZ_CP146991.1"/>
</dbReference>
<gene>
    <name evidence="2" type="ORF">SSPH_01486</name>
</gene>
<keyword evidence="1" id="KW-0812">Transmembrane</keyword>
<organism evidence="2 3">
    <name type="scientific">Sporomusa sphaeroides DSM 2875</name>
    <dbReference type="NCBI Taxonomy" id="1337886"/>
    <lineage>
        <taxon>Bacteria</taxon>
        <taxon>Bacillati</taxon>
        <taxon>Bacillota</taxon>
        <taxon>Negativicutes</taxon>
        <taxon>Selenomonadales</taxon>
        <taxon>Sporomusaceae</taxon>
        <taxon>Sporomusa</taxon>
    </lineage>
</organism>
<evidence type="ECO:0000313" key="3">
    <source>
        <dbReference type="Proteomes" id="UP000245702"/>
    </source>
</evidence>
<sequence length="178" mass="19807">MYVYASFDYSAFLELAITDLEKRGIAREHILAVPLDKRVEERMVLDTIHRADGMSLFDGAMVLGAICMELGVIYGFVLEWGPVIWGLIGLLSGAIIGFLLDYFYGRIFGHKKTKSARNRVKAGECNNTEVILTVCCDNSQYEMVEKVLWDNMAFGVGKLDRLRNTIGNGAVSDGKEAI</sequence>
<feature type="transmembrane region" description="Helical" evidence="1">
    <location>
        <begin position="56"/>
        <end position="77"/>
    </location>
</feature>
<keyword evidence="3" id="KW-1185">Reference proteome</keyword>
<comment type="caution">
    <text evidence="2">The sequence shown here is derived from an EMBL/GenBank/DDBJ whole genome shotgun (WGS) entry which is preliminary data.</text>
</comment>
<dbReference type="EMBL" id="FCOW01000006">
    <property type="protein sequence ID" value="CVK18842.1"/>
    <property type="molecule type" value="Genomic_DNA"/>
</dbReference>
<feature type="transmembrane region" description="Helical" evidence="1">
    <location>
        <begin position="83"/>
        <end position="104"/>
    </location>
</feature>
<keyword evidence="1" id="KW-0472">Membrane</keyword>
<evidence type="ECO:0000256" key="1">
    <source>
        <dbReference type="SAM" id="Phobius"/>
    </source>
</evidence>
<proteinExistence type="predicted"/>